<dbReference type="KEGG" id="mpp:MICPUCDRAFT_56874"/>
<dbReference type="RefSeq" id="XP_003057083.1">
    <property type="nucleotide sequence ID" value="XM_003057037.1"/>
</dbReference>
<accession>C1MND2</accession>
<dbReference type="AlphaFoldDB" id="C1MND2"/>
<organism evidence="3">
    <name type="scientific">Micromonas pusilla (strain CCMP1545)</name>
    <name type="common">Picoplanktonic green alga</name>
    <dbReference type="NCBI Taxonomy" id="564608"/>
    <lineage>
        <taxon>Eukaryota</taxon>
        <taxon>Viridiplantae</taxon>
        <taxon>Chlorophyta</taxon>
        <taxon>Mamiellophyceae</taxon>
        <taxon>Mamiellales</taxon>
        <taxon>Mamiellaceae</taxon>
        <taxon>Micromonas</taxon>
    </lineage>
</organism>
<dbReference type="GeneID" id="9682522"/>
<protein>
    <submittedName>
        <fullName evidence="2">Predicted protein</fullName>
    </submittedName>
</protein>
<sequence>MTTPEEAPTVSTHPNPTTGSIVVTSQPGVVTVASTKRSAETLLDLLRERAARCPLPAVLGPVLFATYTSRHELKEACHRWSKGHAKECGIRD</sequence>
<dbReference type="EMBL" id="GG663737">
    <property type="protein sequence ID" value="EEH58728.1"/>
    <property type="molecule type" value="Genomic_DNA"/>
</dbReference>
<evidence type="ECO:0000313" key="3">
    <source>
        <dbReference type="Proteomes" id="UP000001876"/>
    </source>
</evidence>
<name>C1MND2_MICPC</name>
<dbReference type="Proteomes" id="UP000001876">
    <property type="component" value="Unassembled WGS sequence"/>
</dbReference>
<reference evidence="2 3" key="1">
    <citation type="journal article" date="2009" name="Science">
        <title>Green evolution and dynamic adaptations revealed by genomes of the marine picoeukaryotes Micromonas.</title>
        <authorList>
            <person name="Worden A.Z."/>
            <person name="Lee J.H."/>
            <person name="Mock T."/>
            <person name="Rouze P."/>
            <person name="Simmons M.P."/>
            <person name="Aerts A.L."/>
            <person name="Allen A.E."/>
            <person name="Cuvelier M.L."/>
            <person name="Derelle E."/>
            <person name="Everett M.V."/>
            <person name="Foulon E."/>
            <person name="Grimwood J."/>
            <person name="Gundlach H."/>
            <person name="Henrissat B."/>
            <person name="Napoli C."/>
            <person name="McDonald S.M."/>
            <person name="Parker M.S."/>
            <person name="Rombauts S."/>
            <person name="Salamov A."/>
            <person name="Von Dassow P."/>
            <person name="Badger J.H."/>
            <person name="Coutinho P.M."/>
            <person name="Demir E."/>
            <person name="Dubchak I."/>
            <person name="Gentemann C."/>
            <person name="Eikrem W."/>
            <person name="Gready J.E."/>
            <person name="John U."/>
            <person name="Lanier W."/>
            <person name="Lindquist E.A."/>
            <person name="Lucas S."/>
            <person name="Mayer K.F."/>
            <person name="Moreau H."/>
            <person name="Not F."/>
            <person name="Otillar R."/>
            <person name="Panaud O."/>
            <person name="Pangilinan J."/>
            <person name="Paulsen I."/>
            <person name="Piegu B."/>
            <person name="Poliakov A."/>
            <person name="Robbens S."/>
            <person name="Schmutz J."/>
            <person name="Toulza E."/>
            <person name="Wyss T."/>
            <person name="Zelensky A."/>
            <person name="Zhou K."/>
            <person name="Armbrust E.V."/>
            <person name="Bhattacharya D."/>
            <person name="Goodenough U.W."/>
            <person name="Van de Peer Y."/>
            <person name="Grigoriev I.V."/>
        </authorList>
    </citation>
    <scope>NUCLEOTIDE SEQUENCE [LARGE SCALE GENOMIC DNA]</scope>
    <source>
        <strain evidence="2 3">CCMP1545</strain>
    </source>
</reference>
<evidence type="ECO:0000313" key="2">
    <source>
        <dbReference type="EMBL" id="EEH58728.1"/>
    </source>
</evidence>
<evidence type="ECO:0000256" key="1">
    <source>
        <dbReference type="SAM" id="MobiDB-lite"/>
    </source>
</evidence>
<gene>
    <name evidence="2" type="ORF">MICPUCDRAFT_56874</name>
</gene>
<proteinExistence type="predicted"/>
<keyword evidence="3" id="KW-1185">Reference proteome</keyword>
<feature type="region of interest" description="Disordered" evidence="1">
    <location>
        <begin position="1"/>
        <end position="22"/>
    </location>
</feature>